<evidence type="ECO:0000313" key="2">
    <source>
        <dbReference type="Proteomes" id="UP000663929"/>
    </source>
</evidence>
<accession>A0A8A4TQ76</accession>
<keyword evidence="2" id="KW-1185">Reference proteome</keyword>
<organism evidence="1 2">
    <name type="scientific">Sulfidibacter corallicola</name>
    <dbReference type="NCBI Taxonomy" id="2818388"/>
    <lineage>
        <taxon>Bacteria</taxon>
        <taxon>Pseudomonadati</taxon>
        <taxon>Acidobacteriota</taxon>
        <taxon>Holophagae</taxon>
        <taxon>Acanthopleuribacterales</taxon>
        <taxon>Acanthopleuribacteraceae</taxon>
        <taxon>Sulfidibacter</taxon>
    </lineage>
</organism>
<dbReference type="RefSeq" id="WP_237381819.1">
    <property type="nucleotide sequence ID" value="NZ_CP071793.1"/>
</dbReference>
<dbReference type="SUPFAM" id="SSF48452">
    <property type="entry name" value="TPR-like"/>
    <property type="match status" value="1"/>
</dbReference>
<dbReference type="Proteomes" id="UP000663929">
    <property type="component" value="Chromosome"/>
</dbReference>
<sequence>MYRKMLGEDHYFLPIQENMLGVLYLDSQQYPKAETHIKRGLSRLEAIFEPTHNEILTAVINLGEVYNRTQRAGQADALFAKFSSDEPSLLNAAVKLRWATSKRLMGDFPPIADLIAFAAPVYGDYLEPGHRLSINLLVEQAHALLRSGNVEAAREKTEAAARHIAEHPTITAWQLERAEAEVKALRASLDDRTP</sequence>
<dbReference type="InterPro" id="IPR011990">
    <property type="entry name" value="TPR-like_helical_dom_sf"/>
</dbReference>
<dbReference type="AlphaFoldDB" id="A0A8A4TQ76"/>
<evidence type="ECO:0000313" key="1">
    <source>
        <dbReference type="EMBL" id="QTD51693.1"/>
    </source>
</evidence>
<dbReference type="KEGG" id="scor:J3U87_04415"/>
<reference evidence="1" key="1">
    <citation type="submission" date="2021-03" db="EMBL/GenBank/DDBJ databases">
        <title>Acanthopleuribacteraceae sp. M133.</title>
        <authorList>
            <person name="Wang G."/>
        </authorList>
    </citation>
    <scope>NUCLEOTIDE SEQUENCE</scope>
    <source>
        <strain evidence="1">M133</strain>
    </source>
</reference>
<name>A0A8A4TQ76_SULCO</name>
<dbReference type="Pfam" id="PF13424">
    <property type="entry name" value="TPR_12"/>
    <property type="match status" value="1"/>
</dbReference>
<dbReference type="Gene3D" id="1.25.40.10">
    <property type="entry name" value="Tetratricopeptide repeat domain"/>
    <property type="match status" value="1"/>
</dbReference>
<protein>
    <submittedName>
        <fullName evidence="1">Tetratricopeptide repeat protein</fullName>
    </submittedName>
</protein>
<gene>
    <name evidence="1" type="ORF">J3U87_04415</name>
</gene>
<dbReference type="EMBL" id="CP071793">
    <property type="protein sequence ID" value="QTD51693.1"/>
    <property type="molecule type" value="Genomic_DNA"/>
</dbReference>
<proteinExistence type="predicted"/>